<dbReference type="Proteomes" id="UP000799421">
    <property type="component" value="Unassembled WGS sequence"/>
</dbReference>
<protein>
    <recommendedName>
        <fullName evidence="7">Peptidase M48 domain-containing protein</fullName>
    </recommendedName>
</protein>
<comment type="similarity">
    <text evidence="6">Belongs to the peptidase M48 family.</text>
</comment>
<feature type="domain" description="Peptidase M48" evidence="7">
    <location>
        <begin position="129"/>
        <end position="304"/>
    </location>
</feature>
<dbReference type="GO" id="GO:0005743">
    <property type="term" value="C:mitochondrial inner membrane"/>
    <property type="evidence" value="ECO:0007669"/>
    <property type="project" value="TreeGrafter"/>
</dbReference>
<dbReference type="Gene3D" id="3.30.2010.10">
    <property type="entry name" value="Metalloproteases ('zincins'), catalytic domain"/>
    <property type="match status" value="1"/>
</dbReference>
<dbReference type="AlphaFoldDB" id="A0A6A7BVU6"/>
<keyword evidence="2" id="KW-0479">Metal-binding</keyword>
<dbReference type="PANTHER" id="PTHR22726:SF1">
    <property type="entry name" value="METALLOENDOPEPTIDASE OMA1, MITOCHONDRIAL"/>
    <property type="match status" value="1"/>
</dbReference>
<keyword evidence="4 6" id="KW-0862">Zinc</keyword>
<evidence type="ECO:0000256" key="1">
    <source>
        <dbReference type="ARBA" id="ARBA00022670"/>
    </source>
</evidence>
<keyword evidence="9" id="KW-1185">Reference proteome</keyword>
<dbReference type="EMBL" id="MU005992">
    <property type="protein sequence ID" value="KAF2859476.1"/>
    <property type="molecule type" value="Genomic_DNA"/>
</dbReference>
<dbReference type="GO" id="GO:0006515">
    <property type="term" value="P:protein quality control for misfolded or incompletely synthesized proteins"/>
    <property type="evidence" value="ECO:0007669"/>
    <property type="project" value="TreeGrafter"/>
</dbReference>
<evidence type="ECO:0000256" key="5">
    <source>
        <dbReference type="ARBA" id="ARBA00023049"/>
    </source>
</evidence>
<keyword evidence="5 6" id="KW-0482">Metalloprotease</keyword>
<evidence type="ECO:0000259" key="7">
    <source>
        <dbReference type="Pfam" id="PF01435"/>
    </source>
</evidence>
<dbReference type="OrthoDB" id="7464992at2759"/>
<evidence type="ECO:0000313" key="9">
    <source>
        <dbReference type="Proteomes" id="UP000799421"/>
    </source>
</evidence>
<accession>A0A6A7BVU6</accession>
<dbReference type="CDD" id="cd07331">
    <property type="entry name" value="M48C_Oma1_like"/>
    <property type="match status" value="1"/>
</dbReference>
<dbReference type="InterPro" id="IPR051156">
    <property type="entry name" value="Mito/Outer_Membr_Metalloprot"/>
</dbReference>
<proteinExistence type="inferred from homology"/>
<dbReference type="GO" id="GO:0046872">
    <property type="term" value="F:metal ion binding"/>
    <property type="evidence" value="ECO:0007669"/>
    <property type="project" value="UniProtKB-KW"/>
</dbReference>
<sequence length="336" mass="37548">MASKWIRQSRVLFRLGFRGATFRDLSGGSNGGRRSYYRQPFNYQRFTASRSLLTRWSQRKTFYREVTILAVIAGGGYTLCLEEVPVSYRHRFNIISPSTESSIGKQMSAQIRAEYAGAILPESSKEYQLVSRVLKRLLPYSGLGDTSNWTVTVINDPNVMNAMVVAGGQVFVFRGILNVANDEDTLAAVLGHEIAHNVARHTAERLSKSAILLPMAIVGSLLFGLDPGIGQWATNLVFTLPGSRQQESEADYIGLMIMAKACYDPHAALRLWQRFEKAEQRAAPPQFMSTHPSNHNRLEKLKTWMPKAEESLEESGCGNVAPLMDPFRKQVGVFAR</sequence>
<evidence type="ECO:0000256" key="2">
    <source>
        <dbReference type="ARBA" id="ARBA00022723"/>
    </source>
</evidence>
<gene>
    <name evidence="8" type="ORF">K470DRAFT_258815</name>
</gene>
<reference evidence="8" key="1">
    <citation type="journal article" date="2020" name="Stud. Mycol.">
        <title>101 Dothideomycetes genomes: a test case for predicting lifestyles and emergence of pathogens.</title>
        <authorList>
            <person name="Haridas S."/>
            <person name="Albert R."/>
            <person name="Binder M."/>
            <person name="Bloem J."/>
            <person name="Labutti K."/>
            <person name="Salamov A."/>
            <person name="Andreopoulos B."/>
            <person name="Baker S."/>
            <person name="Barry K."/>
            <person name="Bills G."/>
            <person name="Bluhm B."/>
            <person name="Cannon C."/>
            <person name="Castanera R."/>
            <person name="Culley D."/>
            <person name="Daum C."/>
            <person name="Ezra D."/>
            <person name="Gonzalez J."/>
            <person name="Henrissat B."/>
            <person name="Kuo A."/>
            <person name="Liang C."/>
            <person name="Lipzen A."/>
            <person name="Lutzoni F."/>
            <person name="Magnuson J."/>
            <person name="Mondo S."/>
            <person name="Nolan M."/>
            <person name="Ohm R."/>
            <person name="Pangilinan J."/>
            <person name="Park H.-J."/>
            <person name="Ramirez L."/>
            <person name="Alfaro M."/>
            <person name="Sun H."/>
            <person name="Tritt A."/>
            <person name="Yoshinaga Y."/>
            <person name="Zwiers L.-H."/>
            <person name="Turgeon B."/>
            <person name="Goodwin S."/>
            <person name="Spatafora J."/>
            <person name="Crous P."/>
            <person name="Grigoriev I."/>
        </authorList>
    </citation>
    <scope>NUCLEOTIDE SEQUENCE</scope>
    <source>
        <strain evidence="8">CBS 480.64</strain>
    </source>
</reference>
<evidence type="ECO:0000256" key="6">
    <source>
        <dbReference type="RuleBase" id="RU003983"/>
    </source>
</evidence>
<keyword evidence="3 6" id="KW-0378">Hydrolase</keyword>
<evidence type="ECO:0000256" key="4">
    <source>
        <dbReference type="ARBA" id="ARBA00022833"/>
    </source>
</evidence>
<dbReference type="PANTHER" id="PTHR22726">
    <property type="entry name" value="METALLOENDOPEPTIDASE OMA1"/>
    <property type="match status" value="1"/>
</dbReference>
<dbReference type="InterPro" id="IPR001915">
    <property type="entry name" value="Peptidase_M48"/>
</dbReference>
<organism evidence="8 9">
    <name type="scientific">Piedraia hortae CBS 480.64</name>
    <dbReference type="NCBI Taxonomy" id="1314780"/>
    <lineage>
        <taxon>Eukaryota</taxon>
        <taxon>Fungi</taxon>
        <taxon>Dikarya</taxon>
        <taxon>Ascomycota</taxon>
        <taxon>Pezizomycotina</taxon>
        <taxon>Dothideomycetes</taxon>
        <taxon>Dothideomycetidae</taxon>
        <taxon>Capnodiales</taxon>
        <taxon>Piedraiaceae</taxon>
        <taxon>Piedraia</taxon>
    </lineage>
</organism>
<evidence type="ECO:0000256" key="3">
    <source>
        <dbReference type="ARBA" id="ARBA00022801"/>
    </source>
</evidence>
<evidence type="ECO:0000313" key="8">
    <source>
        <dbReference type="EMBL" id="KAF2859476.1"/>
    </source>
</evidence>
<name>A0A6A7BVU6_9PEZI</name>
<dbReference type="GO" id="GO:0004222">
    <property type="term" value="F:metalloendopeptidase activity"/>
    <property type="evidence" value="ECO:0007669"/>
    <property type="project" value="InterPro"/>
</dbReference>
<comment type="cofactor">
    <cofactor evidence="6">
        <name>Zn(2+)</name>
        <dbReference type="ChEBI" id="CHEBI:29105"/>
    </cofactor>
    <text evidence="6">Binds 1 zinc ion per subunit.</text>
</comment>
<dbReference type="GO" id="GO:0034982">
    <property type="term" value="P:mitochondrial protein processing"/>
    <property type="evidence" value="ECO:0007669"/>
    <property type="project" value="TreeGrafter"/>
</dbReference>
<dbReference type="Pfam" id="PF01435">
    <property type="entry name" value="Peptidase_M48"/>
    <property type="match status" value="1"/>
</dbReference>
<keyword evidence="1 6" id="KW-0645">Protease</keyword>